<dbReference type="Gene3D" id="2.130.10.30">
    <property type="entry name" value="Regulator of chromosome condensation 1/beta-lactamase-inhibitor protein II"/>
    <property type="match status" value="1"/>
</dbReference>
<evidence type="ECO:0000313" key="4">
    <source>
        <dbReference type="EMBL" id="PKC62291.1"/>
    </source>
</evidence>
<evidence type="ECO:0000313" key="5">
    <source>
        <dbReference type="Proteomes" id="UP000232688"/>
    </source>
</evidence>
<dbReference type="Proteomes" id="UP000232688">
    <property type="component" value="Unassembled WGS sequence"/>
</dbReference>
<evidence type="ECO:0000259" key="3">
    <source>
        <dbReference type="Pfam" id="PF25390"/>
    </source>
</evidence>
<dbReference type="PANTHER" id="PTHR22870:SF360">
    <property type="entry name" value="ULTRAVIOLET-B RECEPTOR UVR8"/>
    <property type="match status" value="1"/>
</dbReference>
<feature type="repeat" description="RCC1" evidence="2">
    <location>
        <begin position="255"/>
        <end position="314"/>
    </location>
</feature>
<evidence type="ECO:0000256" key="1">
    <source>
        <dbReference type="ARBA" id="ARBA00022737"/>
    </source>
</evidence>
<dbReference type="VEuPathDB" id="FungiDB:RhiirA1_443997"/>
<reference evidence="4 5" key="1">
    <citation type="submission" date="2017-10" db="EMBL/GenBank/DDBJ databases">
        <title>Extensive intraspecific genome diversity in a model arbuscular mycorrhizal fungus.</title>
        <authorList>
            <person name="Chen E.C.H."/>
            <person name="Morin E."/>
            <person name="Baudet D."/>
            <person name="Noel J."/>
            <person name="Ndikumana S."/>
            <person name="Charron P."/>
            <person name="St-Onge C."/>
            <person name="Giorgi J."/>
            <person name="Grigoriev I.V."/>
            <person name="Roux C."/>
            <person name="Martin F.M."/>
            <person name="Corradi N."/>
        </authorList>
    </citation>
    <scope>NUCLEOTIDE SEQUENCE [LARGE SCALE GENOMIC DNA]</scope>
    <source>
        <strain evidence="4 5">A1</strain>
    </source>
</reference>
<comment type="caution">
    <text evidence="4">The sequence shown here is derived from an EMBL/GenBank/DDBJ whole genome shotgun (WGS) entry which is preliminary data.</text>
</comment>
<name>A0A2N0RG57_9GLOM</name>
<feature type="repeat" description="RCC1" evidence="2">
    <location>
        <begin position="202"/>
        <end position="254"/>
    </location>
</feature>
<dbReference type="PANTHER" id="PTHR22870">
    <property type="entry name" value="REGULATOR OF CHROMOSOME CONDENSATION"/>
    <property type="match status" value="1"/>
</dbReference>
<proteinExistence type="predicted"/>
<dbReference type="EMBL" id="LLXH01000877">
    <property type="protein sequence ID" value="PKC62291.1"/>
    <property type="molecule type" value="Genomic_DNA"/>
</dbReference>
<dbReference type="PRINTS" id="PR00633">
    <property type="entry name" value="RCCNDNSATION"/>
</dbReference>
<dbReference type="PROSITE" id="PS50012">
    <property type="entry name" value="RCC1_3"/>
    <property type="match status" value="2"/>
</dbReference>
<dbReference type="PROSITE" id="PS00626">
    <property type="entry name" value="RCC1_2"/>
    <property type="match status" value="1"/>
</dbReference>
<dbReference type="InterPro" id="IPR009091">
    <property type="entry name" value="RCC1/BLIP-II"/>
</dbReference>
<dbReference type="InterPro" id="IPR058923">
    <property type="entry name" value="RCC1-like_dom"/>
</dbReference>
<organism evidence="4 5">
    <name type="scientific">Rhizophagus irregularis</name>
    <dbReference type="NCBI Taxonomy" id="588596"/>
    <lineage>
        <taxon>Eukaryota</taxon>
        <taxon>Fungi</taxon>
        <taxon>Fungi incertae sedis</taxon>
        <taxon>Mucoromycota</taxon>
        <taxon>Glomeromycotina</taxon>
        <taxon>Glomeromycetes</taxon>
        <taxon>Glomerales</taxon>
        <taxon>Glomeraceae</taxon>
        <taxon>Rhizophagus</taxon>
    </lineage>
</organism>
<reference evidence="4 5" key="2">
    <citation type="submission" date="2017-10" db="EMBL/GenBank/DDBJ databases">
        <title>Genome analyses suggest a sexual origin of heterokaryosis in a supposedly ancient asexual fungus.</title>
        <authorList>
            <person name="Corradi N."/>
            <person name="Sedzielewska K."/>
            <person name="Noel J."/>
            <person name="Charron P."/>
            <person name="Farinelli L."/>
            <person name="Marton T."/>
            <person name="Kruger M."/>
            <person name="Pelin A."/>
            <person name="Brachmann A."/>
            <person name="Corradi N."/>
        </authorList>
    </citation>
    <scope>NUCLEOTIDE SEQUENCE [LARGE SCALE GENOMIC DNA]</scope>
    <source>
        <strain evidence="4 5">A1</strain>
    </source>
</reference>
<gene>
    <name evidence="4" type="ORF">RhiirA1_443997</name>
</gene>
<dbReference type="InterPro" id="IPR051210">
    <property type="entry name" value="Ub_ligase/GEF_domain"/>
</dbReference>
<feature type="domain" description="RCC1-like" evidence="3">
    <location>
        <begin position="134"/>
        <end position="364"/>
    </location>
</feature>
<dbReference type="Pfam" id="PF25390">
    <property type="entry name" value="WD40_RLD"/>
    <property type="match status" value="1"/>
</dbReference>
<dbReference type="VEuPathDB" id="FungiDB:RhiirFUN_018121"/>
<keyword evidence="1" id="KW-0677">Repeat</keyword>
<dbReference type="VEuPathDB" id="FungiDB:FUN_000730"/>
<protein>
    <submittedName>
        <fullName evidence="4">RCC1/BLIP-II</fullName>
    </submittedName>
</protein>
<sequence length="370" mass="41399">MTYKWENTDGCDVGQGWEFFVSTMRQIYSFGYNSFQQTNPANNDDIISVPSDITGFTQCDDIIWANISSTLGINNIERKLMFWGFDDTRNKIISPTHFPAQNIMKYFGDDNGIQGYLDINGNLYGHSKKIFNLPAKCVDVAQMWTGSNVIAVTMDGKLWQFNLKNNEKPKKITAFDESGSLNPFFTNVVCGENHSLALTRDGEVFSWGSGRFGQLGHGEFTNSLEKPTSIEFFQGLRVKEIACGGFHSAVITDSGDLYTFGWNHFGRLGISSGKDSMVNCAEPSLIEFGGENDIELNVLKVACGSAHTVAITDDYRLWSCGWGKYGQLGLGADRLNDNYLFVQVDSTEFRDKQIVDCLCGRWNTFLILNK</sequence>
<dbReference type="InterPro" id="IPR000408">
    <property type="entry name" value="Reg_chr_condens"/>
</dbReference>
<dbReference type="SUPFAM" id="SSF50985">
    <property type="entry name" value="RCC1/BLIP-II"/>
    <property type="match status" value="1"/>
</dbReference>
<dbReference type="AlphaFoldDB" id="A0A2N0RG57"/>
<accession>A0A2N0RG57</accession>
<evidence type="ECO:0000256" key="2">
    <source>
        <dbReference type="PROSITE-ProRule" id="PRU00235"/>
    </source>
</evidence>